<protein>
    <recommendedName>
        <fullName evidence="3">Secreted protein</fullName>
    </recommendedName>
</protein>
<dbReference type="Proteomes" id="UP000824782">
    <property type="component" value="Unassembled WGS sequence"/>
</dbReference>
<dbReference type="AlphaFoldDB" id="A0AAV6YGG2"/>
<reference evidence="1" key="1">
    <citation type="thesis" date="2020" institute="ProQuest LLC" country="789 East Eisenhower Parkway, Ann Arbor, MI, USA">
        <title>Comparative Genomics and Chromosome Evolution.</title>
        <authorList>
            <person name="Mudd A.B."/>
        </authorList>
    </citation>
    <scope>NUCLEOTIDE SEQUENCE</scope>
    <source>
        <strain evidence="1">237g6f4</strain>
        <tissue evidence="1">Blood</tissue>
    </source>
</reference>
<organism evidence="1 2">
    <name type="scientific">Engystomops pustulosus</name>
    <name type="common">Tungara frog</name>
    <name type="synonym">Physalaemus pustulosus</name>
    <dbReference type="NCBI Taxonomy" id="76066"/>
    <lineage>
        <taxon>Eukaryota</taxon>
        <taxon>Metazoa</taxon>
        <taxon>Chordata</taxon>
        <taxon>Craniata</taxon>
        <taxon>Vertebrata</taxon>
        <taxon>Euteleostomi</taxon>
        <taxon>Amphibia</taxon>
        <taxon>Batrachia</taxon>
        <taxon>Anura</taxon>
        <taxon>Neobatrachia</taxon>
        <taxon>Hyloidea</taxon>
        <taxon>Leptodactylidae</taxon>
        <taxon>Leiuperinae</taxon>
        <taxon>Engystomops</taxon>
    </lineage>
</organism>
<keyword evidence="2" id="KW-1185">Reference proteome</keyword>
<comment type="caution">
    <text evidence="1">The sequence shown here is derived from an EMBL/GenBank/DDBJ whole genome shotgun (WGS) entry which is preliminary data.</text>
</comment>
<dbReference type="EMBL" id="WNYA01048911">
    <property type="protein sequence ID" value="KAG8536182.1"/>
    <property type="molecule type" value="Genomic_DNA"/>
</dbReference>
<proteinExistence type="predicted"/>
<sequence length="85" mass="9348">MCMRLSISFIASICSSNFVSKLHSCLTPSLQQLQCKSSGTFDPLSPSIFSILLMASTNTHTSLAIMWSLLDVWFSTLRLAICNLS</sequence>
<gene>
    <name evidence="1" type="ORF">GDO81_026964</name>
</gene>
<name>A0AAV6YGG2_ENGPU</name>
<evidence type="ECO:0000313" key="1">
    <source>
        <dbReference type="EMBL" id="KAG8536182.1"/>
    </source>
</evidence>
<evidence type="ECO:0008006" key="3">
    <source>
        <dbReference type="Google" id="ProtNLM"/>
    </source>
</evidence>
<accession>A0AAV6YGG2</accession>
<evidence type="ECO:0000313" key="2">
    <source>
        <dbReference type="Proteomes" id="UP000824782"/>
    </source>
</evidence>